<accession>A0ABN8YDR3</accession>
<evidence type="ECO:0000313" key="1">
    <source>
        <dbReference type="EMBL" id="CAI9159549.1"/>
    </source>
</evidence>
<dbReference type="EMBL" id="OX459955">
    <property type="protein sequence ID" value="CAI9159549.1"/>
    <property type="molecule type" value="Genomic_DNA"/>
</dbReference>
<organism evidence="1 2">
    <name type="scientific">Rangifer tarandus platyrhynchus</name>
    <name type="common">Svalbard reindeer</name>
    <dbReference type="NCBI Taxonomy" id="3082113"/>
    <lineage>
        <taxon>Eukaryota</taxon>
        <taxon>Metazoa</taxon>
        <taxon>Chordata</taxon>
        <taxon>Craniata</taxon>
        <taxon>Vertebrata</taxon>
        <taxon>Euteleostomi</taxon>
        <taxon>Mammalia</taxon>
        <taxon>Eutheria</taxon>
        <taxon>Laurasiatheria</taxon>
        <taxon>Artiodactyla</taxon>
        <taxon>Ruminantia</taxon>
        <taxon>Pecora</taxon>
        <taxon>Cervidae</taxon>
        <taxon>Odocoileinae</taxon>
        <taxon>Rangifer</taxon>
    </lineage>
</organism>
<keyword evidence="2" id="KW-1185">Reference proteome</keyword>
<reference evidence="1" key="1">
    <citation type="submission" date="2023-04" db="EMBL/GenBank/DDBJ databases">
        <authorList>
            <consortium name="ELIXIR-Norway"/>
        </authorList>
    </citation>
    <scope>NUCLEOTIDE SEQUENCE [LARGE SCALE GENOMIC DNA]</scope>
</reference>
<gene>
    <name evidence="1" type="ORF">MRATA1EN1_LOCUS8511</name>
</gene>
<proteinExistence type="predicted"/>
<sequence>MKFVRVELKGPKLLRPPGPGFLTRGPGQPYFPKRHTLPGFLSSSHRADSATRGSPPFTNCEGLLERVWPGEPSFLSCYVAEDTDTLTVPPLPSEVTCGTSA</sequence>
<evidence type="ECO:0000313" key="2">
    <source>
        <dbReference type="Proteomes" id="UP001176941"/>
    </source>
</evidence>
<dbReference type="Proteomes" id="UP001176941">
    <property type="component" value="Chromosome 19"/>
</dbReference>
<protein>
    <submittedName>
        <fullName evidence="1">Uncharacterized protein</fullName>
    </submittedName>
</protein>
<name>A0ABN8YDR3_RANTA</name>